<evidence type="ECO:0000256" key="2">
    <source>
        <dbReference type="PROSITE-ProRule" id="PRU00335"/>
    </source>
</evidence>
<feature type="domain" description="HTH tetR-type" evidence="3">
    <location>
        <begin position="6"/>
        <end position="66"/>
    </location>
</feature>
<name>A0A0R1R1S5_9LACO</name>
<comment type="caution">
    <text evidence="4">The sequence shown here is derived from an EMBL/GenBank/DDBJ whole genome shotgun (WGS) entry which is preliminary data.</text>
</comment>
<gene>
    <name evidence="4" type="ORF">FD01_GL000281</name>
</gene>
<dbReference type="GO" id="GO:0003677">
    <property type="term" value="F:DNA binding"/>
    <property type="evidence" value="ECO:0007669"/>
    <property type="project" value="UniProtKB-UniRule"/>
</dbReference>
<reference evidence="4 5" key="1">
    <citation type="journal article" date="2015" name="Genome Announc.">
        <title>Expanding the biotechnology potential of lactobacilli through comparative genomics of 213 strains and associated genera.</title>
        <authorList>
            <person name="Sun Z."/>
            <person name="Harris H.M."/>
            <person name="McCann A."/>
            <person name="Guo C."/>
            <person name="Argimon S."/>
            <person name="Zhang W."/>
            <person name="Yang X."/>
            <person name="Jeffery I.B."/>
            <person name="Cooney J.C."/>
            <person name="Kagawa T.F."/>
            <person name="Liu W."/>
            <person name="Song Y."/>
            <person name="Salvetti E."/>
            <person name="Wrobel A."/>
            <person name="Rasinkangas P."/>
            <person name="Parkhill J."/>
            <person name="Rea M.C."/>
            <person name="O'Sullivan O."/>
            <person name="Ritari J."/>
            <person name="Douillard F.P."/>
            <person name="Paul Ross R."/>
            <person name="Yang R."/>
            <person name="Briner A.E."/>
            <person name="Felis G.E."/>
            <person name="de Vos W.M."/>
            <person name="Barrangou R."/>
            <person name="Klaenhammer T.R."/>
            <person name="Caufield P.W."/>
            <person name="Cui Y."/>
            <person name="Zhang H."/>
            <person name="O'Toole P.W."/>
        </authorList>
    </citation>
    <scope>NUCLEOTIDE SEQUENCE [LARGE SCALE GENOMIC DNA]</scope>
    <source>
        <strain evidence="4 5">DSM 13343</strain>
    </source>
</reference>
<dbReference type="PANTHER" id="PTHR43479">
    <property type="entry name" value="ACREF/ENVCD OPERON REPRESSOR-RELATED"/>
    <property type="match status" value="1"/>
</dbReference>
<dbReference type="Gene3D" id="1.10.357.10">
    <property type="entry name" value="Tetracycline Repressor, domain 2"/>
    <property type="match status" value="1"/>
</dbReference>
<accession>A0A0R1R1S5</accession>
<organism evidence="4 5">
    <name type="scientific">Lacticaseibacillus manihotivorans DSM 13343 = JCM 12514</name>
    <dbReference type="NCBI Taxonomy" id="1423769"/>
    <lineage>
        <taxon>Bacteria</taxon>
        <taxon>Bacillati</taxon>
        <taxon>Bacillota</taxon>
        <taxon>Bacilli</taxon>
        <taxon>Lactobacillales</taxon>
        <taxon>Lactobacillaceae</taxon>
        <taxon>Lacticaseibacillus</taxon>
    </lineage>
</organism>
<dbReference type="SUPFAM" id="SSF46689">
    <property type="entry name" value="Homeodomain-like"/>
    <property type="match status" value="1"/>
</dbReference>
<dbReference type="OrthoDB" id="9810250at2"/>
<evidence type="ECO:0000313" key="4">
    <source>
        <dbReference type="EMBL" id="KRL47283.1"/>
    </source>
</evidence>
<evidence type="ECO:0000256" key="1">
    <source>
        <dbReference type="ARBA" id="ARBA00023125"/>
    </source>
</evidence>
<dbReference type="InterPro" id="IPR039532">
    <property type="entry name" value="TetR_C_Firmicutes"/>
</dbReference>
<dbReference type="Pfam" id="PF00440">
    <property type="entry name" value="TetR_N"/>
    <property type="match status" value="1"/>
</dbReference>
<dbReference type="AlphaFoldDB" id="A0A0R1R1S5"/>
<feature type="DNA-binding region" description="H-T-H motif" evidence="2">
    <location>
        <begin position="29"/>
        <end position="48"/>
    </location>
</feature>
<dbReference type="RefSeq" id="WP_056962951.1">
    <property type="nucleotide sequence ID" value="NZ_AZEU01000100.1"/>
</dbReference>
<dbReference type="PROSITE" id="PS50977">
    <property type="entry name" value="HTH_TETR_2"/>
    <property type="match status" value="1"/>
</dbReference>
<evidence type="ECO:0000259" key="3">
    <source>
        <dbReference type="PROSITE" id="PS50977"/>
    </source>
</evidence>
<dbReference type="InterPro" id="IPR001647">
    <property type="entry name" value="HTH_TetR"/>
</dbReference>
<evidence type="ECO:0000313" key="5">
    <source>
        <dbReference type="Proteomes" id="UP000051790"/>
    </source>
</evidence>
<dbReference type="Proteomes" id="UP000051790">
    <property type="component" value="Unassembled WGS sequence"/>
</dbReference>
<keyword evidence="5" id="KW-1185">Reference proteome</keyword>
<sequence length="201" mass="23256">MHQKVVETEAAIQAAFIALLQTKAFEKISVSDITKLAHINRGTFYLHYVDKYALLDHYENHLIDQIQDYFTNDFEGTMTYQSVKENGVYTYPVVQKTVGFIHQEFALWQVLLGLNGDPRFELKLKRIMKQAISNGLDRVKGDISVTRCIPEDYAWELIISGMFTIIKTWLREDDPQNPEAIADIMMKTRFLSPYDLLGIKD</sequence>
<dbReference type="Pfam" id="PF14278">
    <property type="entry name" value="TetR_C_8"/>
    <property type="match status" value="1"/>
</dbReference>
<proteinExistence type="predicted"/>
<dbReference type="PATRIC" id="fig|1423769.4.peg.304"/>
<protein>
    <submittedName>
        <fullName evidence="4">Transcriptional regulator</fullName>
    </submittedName>
</protein>
<dbReference type="InterPro" id="IPR050624">
    <property type="entry name" value="HTH-type_Tx_Regulator"/>
</dbReference>
<keyword evidence="1 2" id="KW-0238">DNA-binding</keyword>
<dbReference type="EMBL" id="AZEU01000100">
    <property type="protein sequence ID" value="KRL47283.1"/>
    <property type="molecule type" value="Genomic_DNA"/>
</dbReference>
<dbReference type="PANTHER" id="PTHR43479:SF7">
    <property type="entry name" value="TETR-FAMILY TRANSCRIPTIONAL REGULATOR"/>
    <property type="match status" value="1"/>
</dbReference>
<dbReference type="InterPro" id="IPR009057">
    <property type="entry name" value="Homeodomain-like_sf"/>
</dbReference>